<sequence>MATGAHGDEDHAASCAPPIEVVHAFGSCPDKVRDNICALDEERVVYVVGSRVAVTAPANGSANDGGSGSSRLEFLSTGLRVARVTAVACSPDRRFVAACYKAVVEEDPNQTAAYATVYHMPSRPRASRVKTLSYERPRRQQQQGHLRSGGRSRSSNSSRSSSRHDSYCSTASSGGTGDKGCGRFSPPPTVLPSATAEFATATFSHDGQILALLDGSPAWTLLWFEWKTGKRMFTVQLDSPVHRVALSPFDNSKTVTAGADGLFRIWSTQQGGKVSCMVPIPGLRGDVCYRDVAWLNADRLVLAAHEGTVTLVSPNEVLQEWDLSRSDGLGASSFPPDGDGAGDSAGSVGTDDTLSAGVHGGSLNVVATHRRGFFVGGSRGQVLVFEQETRAGGASGGRETYALARVVRIFGVSLVELRPTMEPDYRWLLAGGEDGEIGLLDTDEIFSAVPDGDSLTSSGGGGGGSTRRKGGATLTSGTTGPPTTDQKKRTPVPRLCRGGGHAPATAAAGVALETSSSSTDGGGEAVSRGFAKAMDAFEDSLRAAADAELASTGTGSRQQGGNHRGSASLSAGPSSASASRETGGKVKANTQYRPVARALGVRGMLGEGGGGGGGSLSCLAVCARRPLLAAIARGGGGMSARTEDHRNLDEDESSGAGDESRSAADDSKADDGMPRKKRQRQQQQPAAGASAGGIDGSSEIQIWNYRTKRLLAGELLGSVVVAGGDDQVGGDGTDAGGVREEGATCPVSISLHPSGDSIAVAFPHCVNVFYIVGSGGEAIGDQDNACGGGGGGVTDPVTSKEPLSMSLQQLGVAEAVAAVEMAPLATLRSDQREILTKGMFSVPGEQEPIINCEPVSAVHYSPGGHLIAVVTGKVVQVLGVHSGTAGGRLGRVQTLSGHASDVSAFCWGADNRRCWTAADGYIFEWEVGSGLGALGTDKVRRGEFVSKRVAFEGIVADPTLDGGLVACCVSAGGGGGGGGDDKNRADADGGRKLSRGTMGKLDGGARGKSQRGSGLPSAAPAAENCSPHLGNAPKRTNSNGNDGNATAELQAPGVGGSNTNTGGERRSKRRHLEPSSTCATTGGSTAPVSLLPRGSSAAAARRGGSRVATADAARLGDRCQSSSSFFVWPPKLEPISGEPGLETRYRGAHNVLLAGTKGGLALAFDWGCLLRDSAAGDEEKGDLREKGGVLVPSAQVCLHSLPITSLALTADGKHFFTAAEDGAVFMCKVQLEGRHTTTSNTRGATTSVVGNAYSSFPPRPKPKPNAVATSSQHVSKGAEKVADAGAVGIVPAPSESCMALEACVEEGMVLMEEEAVGRLQAKAASALQQLTHVKHQARFELEKSSRDQQKELAAVKEAGRLELSLMEVDVASLRRALVKGKKEREDLARDSIEQRKREASAMNAMYEKKLALQAESYMQLKVAYEELSQAAVDDAEEMQAKAENAAREHERSKREDMKRVLEDHRILTGYVDFVGAQFHKAIDHEQAGHDKQVTATA</sequence>
<dbReference type="InterPro" id="IPR015943">
    <property type="entry name" value="WD40/YVTN_repeat-like_dom_sf"/>
</dbReference>
<dbReference type="SUPFAM" id="SSF50978">
    <property type="entry name" value="WD40 repeat-like"/>
    <property type="match status" value="1"/>
</dbReference>
<dbReference type="InterPro" id="IPR036322">
    <property type="entry name" value="WD40_repeat_dom_sf"/>
</dbReference>
<dbReference type="Gene3D" id="2.130.10.10">
    <property type="entry name" value="YVTN repeat-like/Quinoprotein amine dehydrogenase"/>
    <property type="match status" value="2"/>
</dbReference>
<feature type="compositionally biased region" description="Low complexity" evidence="2">
    <location>
        <begin position="502"/>
        <end position="519"/>
    </location>
</feature>
<feature type="coiled-coil region" evidence="1">
    <location>
        <begin position="1389"/>
        <end position="1455"/>
    </location>
</feature>
<accession>D7G3H2</accession>
<dbReference type="SUPFAM" id="SSF82171">
    <property type="entry name" value="DPP6 N-terminal domain-like"/>
    <property type="match status" value="1"/>
</dbReference>
<feature type="compositionally biased region" description="Polar residues" evidence="2">
    <location>
        <begin position="551"/>
        <end position="561"/>
    </location>
</feature>
<dbReference type="OrthoDB" id="190890at2759"/>
<feature type="region of interest" description="Disordered" evidence="2">
    <location>
        <begin position="124"/>
        <end position="186"/>
    </location>
</feature>
<dbReference type="InParanoid" id="D7G3H2"/>
<feature type="compositionally biased region" description="Basic and acidic residues" evidence="2">
    <location>
        <begin position="979"/>
        <end position="991"/>
    </location>
</feature>
<proteinExistence type="predicted"/>
<feature type="compositionally biased region" description="Low complexity" evidence="2">
    <location>
        <begin position="1075"/>
        <end position="1086"/>
    </location>
</feature>
<evidence type="ECO:0000313" key="3">
    <source>
        <dbReference type="EMBL" id="CBJ26970.1"/>
    </source>
</evidence>
<keyword evidence="1" id="KW-0175">Coiled coil</keyword>
<reference evidence="3 4" key="1">
    <citation type="journal article" date="2010" name="Nature">
        <title>The Ectocarpus genome and the independent evolution of multicellularity in brown algae.</title>
        <authorList>
            <person name="Cock J.M."/>
            <person name="Sterck L."/>
            <person name="Rouze P."/>
            <person name="Scornet D."/>
            <person name="Allen A.E."/>
            <person name="Amoutzias G."/>
            <person name="Anthouard V."/>
            <person name="Artiguenave F."/>
            <person name="Aury J.M."/>
            <person name="Badger J.H."/>
            <person name="Beszteri B."/>
            <person name="Billiau K."/>
            <person name="Bonnet E."/>
            <person name="Bothwell J.H."/>
            <person name="Bowler C."/>
            <person name="Boyen C."/>
            <person name="Brownlee C."/>
            <person name="Carrano C.J."/>
            <person name="Charrier B."/>
            <person name="Cho G.Y."/>
            <person name="Coelho S.M."/>
            <person name="Collen J."/>
            <person name="Corre E."/>
            <person name="Da Silva C."/>
            <person name="Delage L."/>
            <person name="Delaroque N."/>
            <person name="Dittami S.M."/>
            <person name="Doulbeau S."/>
            <person name="Elias M."/>
            <person name="Farnham G."/>
            <person name="Gachon C.M."/>
            <person name="Gschloessl B."/>
            <person name="Heesch S."/>
            <person name="Jabbari K."/>
            <person name="Jubin C."/>
            <person name="Kawai H."/>
            <person name="Kimura K."/>
            <person name="Kloareg B."/>
            <person name="Kupper F.C."/>
            <person name="Lang D."/>
            <person name="Le Bail A."/>
            <person name="Leblanc C."/>
            <person name="Lerouge P."/>
            <person name="Lohr M."/>
            <person name="Lopez P.J."/>
            <person name="Martens C."/>
            <person name="Maumus F."/>
            <person name="Michel G."/>
            <person name="Miranda-Saavedra D."/>
            <person name="Morales J."/>
            <person name="Moreau H."/>
            <person name="Motomura T."/>
            <person name="Nagasato C."/>
            <person name="Napoli C.A."/>
            <person name="Nelson D.R."/>
            <person name="Nyvall-Collen P."/>
            <person name="Peters A.F."/>
            <person name="Pommier C."/>
            <person name="Potin P."/>
            <person name="Poulain J."/>
            <person name="Quesneville H."/>
            <person name="Read B."/>
            <person name="Rensing S.A."/>
            <person name="Ritter A."/>
            <person name="Rousvoal S."/>
            <person name="Samanta M."/>
            <person name="Samson G."/>
            <person name="Schroeder D.C."/>
            <person name="Segurens B."/>
            <person name="Strittmatter M."/>
            <person name="Tonon T."/>
            <person name="Tregear J.W."/>
            <person name="Valentin K."/>
            <person name="von Dassow P."/>
            <person name="Yamagishi T."/>
            <person name="Van de Peer Y."/>
            <person name="Wincker P."/>
        </authorList>
    </citation>
    <scope>NUCLEOTIDE SEQUENCE [LARGE SCALE GENOMIC DNA]</scope>
    <source>
        <strain evidence="4">Ec32 / CCAP1310/4</strain>
    </source>
</reference>
<dbReference type="Proteomes" id="UP000002630">
    <property type="component" value="Linkage Group LG24"/>
</dbReference>
<feature type="compositionally biased region" description="Low complexity" evidence="2">
    <location>
        <begin position="566"/>
        <end position="579"/>
    </location>
</feature>
<feature type="region of interest" description="Disordered" evidence="2">
    <location>
        <begin position="974"/>
        <end position="1105"/>
    </location>
</feature>
<dbReference type="EMBL" id="FN649749">
    <property type="protein sequence ID" value="CBJ26970.1"/>
    <property type="molecule type" value="Genomic_DNA"/>
</dbReference>
<dbReference type="SMART" id="SM00320">
    <property type="entry name" value="WD40"/>
    <property type="match status" value="4"/>
</dbReference>
<feature type="compositionally biased region" description="Low complexity" evidence="2">
    <location>
        <begin position="140"/>
        <end position="160"/>
    </location>
</feature>
<name>D7G3H2_ECTSI</name>
<evidence type="ECO:0000313" key="4">
    <source>
        <dbReference type="Proteomes" id="UP000002630"/>
    </source>
</evidence>
<feature type="compositionally biased region" description="Low complexity" evidence="2">
    <location>
        <begin position="471"/>
        <end position="484"/>
    </location>
</feature>
<feature type="compositionally biased region" description="Polar residues" evidence="2">
    <location>
        <begin position="1034"/>
        <end position="1044"/>
    </location>
</feature>
<dbReference type="InterPro" id="IPR001680">
    <property type="entry name" value="WD40_rpt"/>
</dbReference>
<feature type="region of interest" description="Disordered" evidence="2">
    <location>
        <begin position="450"/>
        <end position="524"/>
    </location>
</feature>
<dbReference type="PANTHER" id="PTHR32215:SF0">
    <property type="entry name" value="CILIA- AND FLAGELLA-ASSOCIATED PROTEIN 57"/>
    <property type="match status" value="1"/>
</dbReference>
<organism evidence="3 4">
    <name type="scientific">Ectocarpus siliculosus</name>
    <name type="common">Brown alga</name>
    <name type="synonym">Conferva siliculosa</name>
    <dbReference type="NCBI Taxonomy" id="2880"/>
    <lineage>
        <taxon>Eukaryota</taxon>
        <taxon>Sar</taxon>
        <taxon>Stramenopiles</taxon>
        <taxon>Ochrophyta</taxon>
        <taxon>PX clade</taxon>
        <taxon>Phaeophyceae</taxon>
        <taxon>Ectocarpales</taxon>
        <taxon>Ectocarpaceae</taxon>
        <taxon>Ectocarpus</taxon>
    </lineage>
</organism>
<dbReference type="InterPro" id="IPR052993">
    <property type="entry name" value="CFA-57"/>
</dbReference>
<feature type="compositionally biased region" description="Low complexity" evidence="2">
    <location>
        <begin position="342"/>
        <end position="353"/>
    </location>
</feature>
<feature type="region of interest" description="Disordered" evidence="2">
    <location>
        <begin position="635"/>
        <end position="693"/>
    </location>
</feature>
<feature type="region of interest" description="Disordered" evidence="2">
    <location>
        <begin position="329"/>
        <end position="353"/>
    </location>
</feature>
<evidence type="ECO:0000256" key="2">
    <source>
        <dbReference type="SAM" id="MobiDB-lite"/>
    </source>
</evidence>
<feature type="compositionally biased region" description="Basic and acidic residues" evidence="2">
    <location>
        <begin position="658"/>
        <end position="674"/>
    </location>
</feature>
<gene>
    <name evidence="3" type="ORF">Esi_0051_0055</name>
</gene>
<dbReference type="PANTHER" id="PTHR32215">
    <property type="entry name" value="CILIA- AND FLAGELLA-ASSOCIATED PROTEIN 57"/>
    <property type="match status" value="1"/>
</dbReference>
<feature type="compositionally biased region" description="Low complexity" evidence="2">
    <location>
        <begin position="1093"/>
        <end position="1105"/>
    </location>
</feature>
<dbReference type="EMBL" id="FN648719">
    <property type="protein sequence ID" value="CBJ26970.1"/>
    <property type="molecule type" value="Genomic_DNA"/>
</dbReference>
<feature type="region of interest" description="Disordered" evidence="2">
    <location>
        <begin position="548"/>
        <end position="590"/>
    </location>
</feature>
<feature type="region of interest" description="Disordered" evidence="2">
    <location>
        <begin position="1254"/>
        <end position="1274"/>
    </location>
</feature>
<evidence type="ECO:0000256" key="1">
    <source>
        <dbReference type="SAM" id="Coils"/>
    </source>
</evidence>
<keyword evidence="4" id="KW-1185">Reference proteome</keyword>
<protein>
    <submittedName>
        <fullName evidence="3">Uncharacterized protein</fullName>
    </submittedName>
</protein>